<feature type="domain" description="Methyltransferase" evidence="3">
    <location>
        <begin position="49"/>
        <end position="139"/>
    </location>
</feature>
<dbReference type="AlphaFoldDB" id="A0A1G8BI46"/>
<dbReference type="PANTHER" id="PTHR43861:SF1">
    <property type="entry name" value="TRANS-ACONITATE 2-METHYLTRANSFERASE"/>
    <property type="match status" value="1"/>
</dbReference>
<dbReference type="Pfam" id="PF13649">
    <property type="entry name" value="Methyltransf_25"/>
    <property type="match status" value="1"/>
</dbReference>
<dbReference type="SUPFAM" id="SSF53335">
    <property type="entry name" value="S-adenosyl-L-methionine-dependent methyltransferases"/>
    <property type="match status" value="1"/>
</dbReference>
<sequence length="204" mass="23323">MENRKSRKNNVFETYNIIAAWFSENRSRHLIERTYLDKLINIVGKEATVLDLGCGTGVPIMEYLLEQGLHVTGVDASYRILEIAQQNLPSADFILSDMRELSLNRRFDAVIAWHSFFHLPAEDQPSMFNIFKEHLNKNGVLLFTSGKEHGEAWSENGGENLFHASLDRAQYQALLEEHGFSVLAYEEDDPECSATVWMAQLTQK</sequence>
<dbReference type="InterPro" id="IPR029063">
    <property type="entry name" value="SAM-dependent_MTases_sf"/>
</dbReference>
<evidence type="ECO:0000259" key="3">
    <source>
        <dbReference type="Pfam" id="PF13649"/>
    </source>
</evidence>
<accession>A0A1G8BI46</accession>
<name>A0A1G8BI46_CHIFI</name>
<reference evidence="5" key="1">
    <citation type="submission" date="2016-10" db="EMBL/GenBank/DDBJ databases">
        <authorList>
            <person name="Varghese N."/>
            <person name="Submissions S."/>
        </authorList>
    </citation>
    <scope>NUCLEOTIDE SEQUENCE [LARGE SCALE GENOMIC DNA]</scope>
    <source>
        <strain evidence="5">DSM 527</strain>
    </source>
</reference>
<gene>
    <name evidence="4" type="ORF">SAMN04488121_11149</name>
</gene>
<dbReference type="STRING" id="104663.SAMN04488121_11149"/>
<dbReference type="CDD" id="cd02440">
    <property type="entry name" value="AdoMet_MTases"/>
    <property type="match status" value="1"/>
</dbReference>
<proteinExistence type="predicted"/>
<dbReference type="PANTHER" id="PTHR43861">
    <property type="entry name" value="TRANS-ACONITATE 2-METHYLTRANSFERASE-RELATED"/>
    <property type="match status" value="1"/>
</dbReference>
<evidence type="ECO:0000313" key="5">
    <source>
        <dbReference type="Proteomes" id="UP000199045"/>
    </source>
</evidence>
<dbReference type="EMBL" id="FNBN01000011">
    <property type="protein sequence ID" value="SDH32744.1"/>
    <property type="molecule type" value="Genomic_DNA"/>
</dbReference>
<evidence type="ECO:0000313" key="4">
    <source>
        <dbReference type="EMBL" id="SDH32744.1"/>
    </source>
</evidence>
<keyword evidence="1 4" id="KW-0489">Methyltransferase</keyword>
<protein>
    <submittedName>
        <fullName evidence="4">Methyltransferase domain-containing protein</fullName>
    </submittedName>
</protein>
<dbReference type="OrthoDB" id="597202at2"/>
<evidence type="ECO:0000256" key="2">
    <source>
        <dbReference type="ARBA" id="ARBA00022679"/>
    </source>
</evidence>
<dbReference type="GO" id="GO:0032259">
    <property type="term" value="P:methylation"/>
    <property type="evidence" value="ECO:0007669"/>
    <property type="project" value="UniProtKB-KW"/>
</dbReference>
<dbReference type="Gene3D" id="3.40.50.150">
    <property type="entry name" value="Vaccinia Virus protein VP39"/>
    <property type="match status" value="1"/>
</dbReference>
<dbReference type="GO" id="GO:0008168">
    <property type="term" value="F:methyltransferase activity"/>
    <property type="evidence" value="ECO:0007669"/>
    <property type="project" value="UniProtKB-KW"/>
</dbReference>
<dbReference type="RefSeq" id="WP_089837714.1">
    <property type="nucleotide sequence ID" value="NZ_FNBN01000011.1"/>
</dbReference>
<evidence type="ECO:0000256" key="1">
    <source>
        <dbReference type="ARBA" id="ARBA00022603"/>
    </source>
</evidence>
<dbReference type="InterPro" id="IPR041698">
    <property type="entry name" value="Methyltransf_25"/>
</dbReference>
<keyword evidence="2 4" id="KW-0808">Transferase</keyword>
<organism evidence="4 5">
    <name type="scientific">Chitinophaga filiformis</name>
    <name type="common">Myxococcus filiformis</name>
    <name type="synonym">Flexibacter filiformis</name>
    <dbReference type="NCBI Taxonomy" id="104663"/>
    <lineage>
        <taxon>Bacteria</taxon>
        <taxon>Pseudomonadati</taxon>
        <taxon>Bacteroidota</taxon>
        <taxon>Chitinophagia</taxon>
        <taxon>Chitinophagales</taxon>
        <taxon>Chitinophagaceae</taxon>
        <taxon>Chitinophaga</taxon>
    </lineage>
</organism>
<dbReference type="Proteomes" id="UP000199045">
    <property type="component" value="Unassembled WGS sequence"/>
</dbReference>